<proteinExistence type="predicted"/>
<reference evidence="1" key="1">
    <citation type="journal article" date="2023" name="Mol. Biol. Evol.">
        <title>Third-Generation Sequencing Reveals the Adaptive Role of the Epigenome in Three Deep-Sea Polychaetes.</title>
        <authorList>
            <person name="Perez M."/>
            <person name="Aroh O."/>
            <person name="Sun Y."/>
            <person name="Lan Y."/>
            <person name="Juniper S.K."/>
            <person name="Young C.R."/>
            <person name="Angers B."/>
            <person name="Qian P.Y."/>
        </authorList>
    </citation>
    <scope>NUCLEOTIDE SEQUENCE</scope>
    <source>
        <strain evidence="1">P08H-3</strain>
    </source>
</reference>
<sequence>MDKMRDALNEDDSSLVVYGCSVHMLNLLSLNITPSSVMKHVLEIQKYFGNHHKPNAWLTECPDTVKLQLPTETKVEESTNTHRHIYQE</sequence>
<dbReference type="EMBL" id="JAODUP010000193">
    <property type="protein sequence ID" value="KAK2157341.1"/>
    <property type="molecule type" value="Genomic_DNA"/>
</dbReference>
<keyword evidence="2" id="KW-1185">Reference proteome</keyword>
<organism evidence="1 2">
    <name type="scientific">Paralvinella palmiformis</name>
    <dbReference type="NCBI Taxonomy" id="53620"/>
    <lineage>
        <taxon>Eukaryota</taxon>
        <taxon>Metazoa</taxon>
        <taxon>Spiralia</taxon>
        <taxon>Lophotrochozoa</taxon>
        <taxon>Annelida</taxon>
        <taxon>Polychaeta</taxon>
        <taxon>Sedentaria</taxon>
        <taxon>Canalipalpata</taxon>
        <taxon>Terebellida</taxon>
        <taxon>Terebelliformia</taxon>
        <taxon>Alvinellidae</taxon>
        <taxon>Paralvinella</taxon>
    </lineage>
</organism>
<name>A0AAD9JR16_9ANNE</name>
<protein>
    <submittedName>
        <fullName evidence="1">Uncharacterized protein</fullName>
    </submittedName>
</protein>
<dbReference type="Proteomes" id="UP001208570">
    <property type="component" value="Unassembled WGS sequence"/>
</dbReference>
<accession>A0AAD9JR16</accession>
<dbReference type="AlphaFoldDB" id="A0AAD9JR16"/>
<gene>
    <name evidence="1" type="ORF">LSH36_193g08029</name>
</gene>
<evidence type="ECO:0000313" key="1">
    <source>
        <dbReference type="EMBL" id="KAK2157341.1"/>
    </source>
</evidence>
<evidence type="ECO:0000313" key="2">
    <source>
        <dbReference type="Proteomes" id="UP001208570"/>
    </source>
</evidence>
<comment type="caution">
    <text evidence="1">The sequence shown here is derived from an EMBL/GenBank/DDBJ whole genome shotgun (WGS) entry which is preliminary data.</text>
</comment>